<evidence type="ECO:0000259" key="5">
    <source>
        <dbReference type="Pfam" id="PF01397"/>
    </source>
</evidence>
<evidence type="ECO:0000256" key="3">
    <source>
        <dbReference type="ARBA" id="ARBA00022842"/>
    </source>
</evidence>
<comment type="cofactor">
    <cofactor evidence="1">
        <name>Mg(2+)</name>
        <dbReference type="ChEBI" id="CHEBI:18420"/>
    </cofactor>
</comment>
<accession>A0ABR2B4W3</accession>
<evidence type="ECO:0008006" key="9">
    <source>
        <dbReference type="Google" id="ProtNLM"/>
    </source>
</evidence>
<keyword evidence="2" id="KW-0479">Metal-binding</keyword>
<evidence type="ECO:0000259" key="6">
    <source>
        <dbReference type="Pfam" id="PF03936"/>
    </source>
</evidence>
<dbReference type="SUPFAM" id="SSF48239">
    <property type="entry name" value="Terpenoid cyclases/Protein prenyltransferases"/>
    <property type="match status" value="1"/>
</dbReference>
<dbReference type="Gene3D" id="1.50.10.130">
    <property type="entry name" value="Terpene synthase, N-terminal domain"/>
    <property type="match status" value="1"/>
</dbReference>
<name>A0ABR2B4W3_9ROSI</name>
<dbReference type="InterPro" id="IPR044814">
    <property type="entry name" value="Terpene_cyclase_plant_C1"/>
</dbReference>
<dbReference type="Gene3D" id="1.10.600.10">
    <property type="entry name" value="Farnesyl Diphosphate Synthase"/>
    <property type="match status" value="1"/>
</dbReference>
<organism evidence="7 8">
    <name type="scientific">Hibiscus sabdariffa</name>
    <name type="common">roselle</name>
    <dbReference type="NCBI Taxonomy" id="183260"/>
    <lineage>
        <taxon>Eukaryota</taxon>
        <taxon>Viridiplantae</taxon>
        <taxon>Streptophyta</taxon>
        <taxon>Embryophyta</taxon>
        <taxon>Tracheophyta</taxon>
        <taxon>Spermatophyta</taxon>
        <taxon>Magnoliopsida</taxon>
        <taxon>eudicotyledons</taxon>
        <taxon>Gunneridae</taxon>
        <taxon>Pentapetalae</taxon>
        <taxon>rosids</taxon>
        <taxon>malvids</taxon>
        <taxon>Malvales</taxon>
        <taxon>Malvaceae</taxon>
        <taxon>Malvoideae</taxon>
        <taxon>Hibiscus</taxon>
    </lineage>
</organism>
<evidence type="ECO:0000256" key="1">
    <source>
        <dbReference type="ARBA" id="ARBA00001946"/>
    </source>
</evidence>
<keyword evidence="3" id="KW-0460">Magnesium</keyword>
<evidence type="ECO:0000313" key="8">
    <source>
        <dbReference type="Proteomes" id="UP001472677"/>
    </source>
</evidence>
<dbReference type="InterPro" id="IPR008949">
    <property type="entry name" value="Isoprenoid_synthase_dom_sf"/>
</dbReference>
<dbReference type="PANTHER" id="PTHR31225">
    <property type="entry name" value="OS04G0344100 PROTEIN-RELATED"/>
    <property type="match status" value="1"/>
</dbReference>
<dbReference type="Pfam" id="PF03936">
    <property type="entry name" value="Terpene_synth_C"/>
    <property type="match status" value="1"/>
</dbReference>
<dbReference type="CDD" id="cd00684">
    <property type="entry name" value="Terpene_cyclase_plant_C1"/>
    <property type="match status" value="1"/>
</dbReference>
<dbReference type="SFLD" id="SFLDG01019">
    <property type="entry name" value="Terpene_Cyclase_Like_1_C_Termi"/>
    <property type="match status" value="1"/>
</dbReference>
<gene>
    <name evidence="7" type="ORF">V6N12_019635</name>
</gene>
<comment type="caution">
    <text evidence="7">The sequence shown here is derived from an EMBL/GenBank/DDBJ whole genome shotgun (WGS) entry which is preliminary data.</text>
</comment>
<evidence type="ECO:0000313" key="7">
    <source>
        <dbReference type="EMBL" id="KAK8501895.1"/>
    </source>
</evidence>
<evidence type="ECO:0000256" key="4">
    <source>
        <dbReference type="ARBA" id="ARBA00023239"/>
    </source>
</evidence>
<dbReference type="InterPro" id="IPR034741">
    <property type="entry name" value="Terpene_cyclase-like_1_C"/>
</dbReference>
<reference evidence="7 8" key="1">
    <citation type="journal article" date="2024" name="G3 (Bethesda)">
        <title>Genome assembly of Hibiscus sabdariffa L. provides insights into metabolisms of medicinal natural products.</title>
        <authorList>
            <person name="Kim T."/>
        </authorList>
    </citation>
    <scope>NUCLEOTIDE SEQUENCE [LARGE SCALE GENOMIC DNA]</scope>
    <source>
        <strain evidence="7">TK-2024</strain>
        <tissue evidence="7">Old leaves</tissue>
    </source>
</reference>
<protein>
    <recommendedName>
        <fullName evidence="9">(+)-delta-cadinene synthase</fullName>
    </recommendedName>
</protein>
<dbReference type="InterPro" id="IPR036965">
    <property type="entry name" value="Terpene_synth_N_sf"/>
</dbReference>
<dbReference type="InterPro" id="IPR008930">
    <property type="entry name" value="Terpenoid_cyclase/PrenylTrfase"/>
</dbReference>
<dbReference type="SUPFAM" id="SSF48576">
    <property type="entry name" value="Terpenoid synthases"/>
    <property type="match status" value="1"/>
</dbReference>
<dbReference type="InterPro" id="IPR005630">
    <property type="entry name" value="Terpene_synthase_metal-bd"/>
</dbReference>
<feature type="domain" description="Terpene synthase metal-binding" evidence="6">
    <location>
        <begin position="281"/>
        <end position="521"/>
    </location>
</feature>
<dbReference type="PANTHER" id="PTHR31225:SF0">
    <property type="entry name" value="S-(+)-LINALOOL SYNTHASE, CHLOROPLASTIC"/>
    <property type="match status" value="1"/>
</dbReference>
<keyword evidence="4" id="KW-0456">Lyase</keyword>
<dbReference type="Proteomes" id="UP001472677">
    <property type="component" value="Unassembled WGS sequence"/>
</dbReference>
<evidence type="ECO:0000256" key="2">
    <source>
        <dbReference type="ARBA" id="ARBA00022723"/>
    </source>
</evidence>
<dbReference type="InterPro" id="IPR001906">
    <property type="entry name" value="Terpene_synth_N"/>
</dbReference>
<sequence length="699" mass="79423">MALVSKVCFSSPNSTFAISKTSRISSISNVVPPPSSPMIPRCNVVQDQSFFSSPLQHFDPIITDQFRVEHANKLETFKRIFVQVSEDSLQGLSMTDAVLRLGIDHHFQHEIEQVLQWHYMLSGDRDFHNSDLREVSLSFRLLRQEGYFVPAGVFNRFKDREGRFRQELCRDIKGLIELYEASQLEIDGEHVLDEAREFSSDTLKKWENTKVGHISGSAISNILDQPFHKSLSRLTARKLLTTDFRGTNGWINILQDVAKMDFNLVQSLHQKEIAHVSSWWKQLGLAKELKFARDQPAKWYIWSMACLTDPTLSDQRIDLTKAISLIYVIDDIFDVYGTLDELTLFQQAVERWDYGASDGLPDYMKLCFKALHDITNEISQKVHKKYGRNPINSLKKAWSTLFKAFLVEARWFASGKFPKASEYLENGIISSGVHIVLVHIFFLLGLGSTDRNVEIIENNPPIISATAAILRLWDDLGSAKDENQDGHDGSYVDCYIKENQGIIEVESARQHVIDMISDAWKVLNQQSLSRESFSMTFCKAALNIARIVPLMYSYDENQRLPSLEEYMKSLLYQNPFPDKDSEGYRSGKVEQSLWMPKFRRFAQSKLECSSVHNLSFECVGLKIGKQAAIGGVLLMNDGETRVIFTGSVLEHDGETRTIFTGLGFFRWLTKLGLGKQAACGVVFHSGGTLECREAQVALC</sequence>
<proteinExistence type="predicted"/>
<dbReference type="Pfam" id="PF01397">
    <property type="entry name" value="Terpene_synth"/>
    <property type="match status" value="1"/>
</dbReference>
<keyword evidence="8" id="KW-1185">Reference proteome</keyword>
<dbReference type="InterPro" id="IPR050148">
    <property type="entry name" value="Terpene_synthase-like"/>
</dbReference>
<dbReference type="EMBL" id="JBBPBM010000179">
    <property type="protein sequence ID" value="KAK8501895.1"/>
    <property type="molecule type" value="Genomic_DNA"/>
</dbReference>
<dbReference type="SFLD" id="SFLDS00005">
    <property type="entry name" value="Isoprenoid_Synthase_Type_I"/>
    <property type="match status" value="1"/>
</dbReference>
<feature type="domain" description="Terpene synthase N-terminal" evidence="5">
    <location>
        <begin position="63"/>
        <end position="209"/>
    </location>
</feature>